<dbReference type="InterPro" id="IPR012677">
    <property type="entry name" value="Nucleotide-bd_a/b_plait_sf"/>
</dbReference>
<name>A0AAD7HUL0_9AGAR</name>
<sequence>MKIYARTMRPTLCTSFSRQLFFLGRRWGSPRFYSSRLPSPSWPSIRPSDTLPKESSDEQPPVARIPWEFRDSDTGAAPNPDDSPDDTWPKESSDEKRIPWAHRDSNDWTAPNPRAYPQIQSPEPPDPLRRHTVCIENVSWETPISDVLDVVQFGDVYHIQDSIRRDSQGNPCRGIAITFTNVNAALGFYSDATNINLYGRRLQVEWGEGPRPFTDLGRSRAITITDRGHLGTEQDLRDYLEAFGPIDKLSLMREKDQDRAFVNFLSVNSGARAAQALRDAGAQVEPVPERCWVAERLKAFALANKSRTVVLRNIPSDATLSDVCDQIRGGSIFRIGTIPESGLAYIHFIEHSSAVSFYRHALYNGVMVKNRRLHVAFQAQSKEIPRFLHDEIDRGLTRCLAIEGILNADMLKNDCLHYGNVERIAFSETKSIVSFTAVPHALKASRLLPTKLAYQGLKITFAPDPCAAPSEEEWRKAAALQAEISALLIPSDTQQQKSNAAIPPNRIKM</sequence>
<dbReference type="InterPro" id="IPR000504">
    <property type="entry name" value="RRM_dom"/>
</dbReference>
<dbReference type="PROSITE" id="PS50102">
    <property type="entry name" value="RRM"/>
    <property type="match status" value="2"/>
</dbReference>
<protein>
    <recommendedName>
        <fullName evidence="3">RRM domain-containing protein</fullName>
    </recommendedName>
</protein>
<evidence type="ECO:0000259" key="3">
    <source>
        <dbReference type="PROSITE" id="PS50102"/>
    </source>
</evidence>
<dbReference type="GO" id="GO:0003723">
    <property type="term" value="F:RNA binding"/>
    <property type="evidence" value="ECO:0007669"/>
    <property type="project" value="UniProtKB-UniRule"/>
</dbReference>
<feature type="domain" description="RRM" evidence="3">
    <location>
        <begin position="220"/>
        <end position="316"/>
    </location>
</feature>
<dbReference type="Proteomes" id="UP001215598">
    <property type="component" value="Unassembled WGS sequence"/>
</dbReference>
<organism evidence="4 5">
    <name type="scientific">Mycena metata</name>
    <dbReference type="NCBI Taxonomy" id="1033252"/>
    <lineage>
        <taxon>Eukaryota</taxon>
        <taxon>Fungi</taxon>
        <taxon>Dikarya</taxon>
        <taxon>Basidiomycota</taxon>
        <taxon>Agaricomycotina</taxon>
        <taxon>Agaricomycetes</taxon>
        <taxon>Agaricomycetidae</taxon>
        <taxon>Agaricales</taxon>
        <taxon>Marasmiineae</taxon>
        <taxon>Mycenaceae</taxon>
        <taxon>Mycena</taxon>
    </lineage>
</organism>
<evidence type="ECO:0000313" key="4">
    <source>
        <dbReference type="EMBL" id="KAJ7727937.1"/>
    </source>
</evidence>
<dbReference type="SMART" id="SM00360">
    <property type="entry name" value="RRM"/>
    <property type="match status" value="3"/>
</dbReference>
<feature type="compositionally biased region" description="Basic and acidic residues" evidence="2">
    <location>
        <begin position="87"/>
        <end position="106"/>
    </location>
</feature>
<comment type="caution">
    <text evidence="4">The sequence shown here is derived from an EMBL/GenBank/DDBJ whole genome shotgun (WGS) entry which is preliminary data.</text>
</comment>
<evidence type="ECO:0000256" key="1">
    <source>
        <dbReference type="PROSITE-ProRule" id="PRU00176"/>
    </source>
</evidence>
<accession>A0AAD7HUL0</accession>
<dbReference type="CDD" id="cd00590">
    <property type="entry name" value="RRM_SF"/>
    <property type="match status" value="1"/>
</dbReference>
<dbReference type="InterPro" id="IPR035979">
    <property type="entry name" value="RBD_domain_sf"/>
</dbReference>
<dbReference type="AlphaFoldDB" id="A0AAD7HUL0"/>
<dbReference type="Pfam" id="PF00076">
    <property type="entry name" value="RRM_1"/>
    <property type="match status" value="1"/>
</dbReference>
<evidence type="ECO:0000313" key="5">
    <source>
        <dbReference type="Proteomes" id="UP001215598"/>
    </source>
</evidence>
<feature type="domain" description="RRM" evidence="3">
    <location>
        <begin position="307"/>
        <end position="380"/>
    </location>
</feature>
<keyword evidence="5" id="KW-1185">Reference proteome</keyword>
<feature type="region of interest" description="Disordered" evidence="2">
    <location>
        <begin position="35"/>
        <end position="127"/>
    </location>
</feature>
<evidence type="ECO:0000256" key="2">
    <source>
        <dbReference type="SAM" id="MobiDB-lite"/>
    </source>
</evidence>
<dbReference type="Gene3D" id="3.30.70.330">
    <property type="match status" value="2"/>
</dbReference>
<proteinExistence type="predicted"/>
<reference evidence="4" key="1">
    <citation type="submission" date="2023-03" db="EMBL/GenBank/DDBJ databases">
        <title>Massive genome expansion in bonnet fungi (Mycena s.s.) driven by repeated elements and novel gene families across ecological guilds.</title>
        <authorList>
            <consortium name="Lawrence Berkeley National Laboratory"/>
            <person name="Harder C.B."/>
            <person name="Miyauchi S."/>
            <person name="Viragh M."/>
            <person name="Kuo A."/>
            <person name="Thoen E."/>
            <person name="Andreopoulos B."/>
            <person name="Lu D."/>
            <person name="Skrede I."/>
            <person name="Drula E."/>
            <person name="Henrissat B."/>
            <person name="Morin E."/>
            <person name="Kohler A."/>
            <person name="Barry K."/>
            <person name="LaButti K."/>
            <person name="Morin E."/>
            <person name="Salamov A."/>
            <person name="Lipzen A."/>
            <person name="Mereny Z."/>
            <person name="Hegedus B."/>
            <person name="Baldrian P."/>
            <person name="Stursova M."/>
            <person name="Weitz H."/>
            <person name="Taylor A."/>
            <person name="Grigoriev I.V."/>
            <person name="Nagy L.G."/>
            <person name="Martin F."/>
            <person name="Kauserud H."/>
        </authorList>
    </citation>
    <scope>NUCLEOTIDE SEQUENCE</scope>
    <source>
        <strain evidence="4">CBHHK182m</strain>
    </source>
</reference>
<gene>
    <name evidence="4" type="ORF">B0H16DRAFT_1589802</name>
</gene>
<keyword evidence="1" id="KW-0694">RNA-binding</keyword>
<dbReference type="CDD" id="cd12261">
    <property type="entry name" value="RRM1_3_MRN1"/>
    <property type="match status" value="1"/>
</dbReference>
<dbReference type="EMBL" id="JARKIB010000176">
    <property type="protein sequence ID" value="KAJ7727937.1"/>
    <property type="molecule type" value="Genomic_DNA"/>
</dbReference>
<dbReference type="SUPFAM" id="SSF54928">
    <property type="entry name" value="RNA-binding domain, RBD"/>
    <property type="match status" value="2"/>
</dbReference>